<dbReference type="GO" id="GO:0005507">
    <property type="term" value="F:copper ion binding"/>
    <property type="evidence" value="ECO:0007669"/>
    <property type="project" value="TreeGrafter"/>
</dbReference>
<comment type="catalytic activity">
    <reaction evidence="10">
        <text>S-methyl-5'-thioadenosine + phosphate = 5-(methylsulfanyl)-alpha-D-ribose 1-phosphate + adenine</text>
        <dbReference type="Rhea" id="RHEA:11852"/>
        <dbReference type="ChEBI" id="CHEBI:16708"/>
        <dbReference type="ChEBI" id="CHEBI:17509"/>
        <dbReference type="ChEBI" id="CHEBI:43474"/>
        <dbReference type="ChEBI" id="CHEBI:58533"/>
        <dbReference type="EC" id="2.4.2.28"/>
    </reaction>
    <physiologicalReaction direction="left-to-right" evidence="10">
        <dbReference type="Rhea" id="RHEA:11853"/>
    </physiologicalReaction>
</comment>
<dbReference type="Gene3D" id="3.60.140.10">
    <property type="entry name" value="CNF1/YfiH-like putative cysteine hydrolases"/>
    <property type="match status" value="1"/>
</dbReference>
<dbReference type="InterPro" id="IPR003730">
    <property type="entry name" value="Cu_polyphenol_OxRdtase"/>
</dbReference>
<comment type="similarity">
    <text evidence="3 11">Belongs to the purine nucleoside phosphorylase YfiH/LACC1 family.</text>
</comment>
<keyword evidence="7" id="KW-0862">Zinc</keyword>
<evidence type="ECO:0000256" key="3">
    <source>
        <dbReference type="ARBA" id="ARBA00007353"/>
    </source>
</evidence>
<evidence type="ECO:0000256" key="2">
    <source>
        <dbReference type="ARBA" id="ARBA00003215"/>
    </source>
</evidence>
<dbReference type="PANTHER" id="PTHR30616:SF2">
    <property type="entry name" value="PURINE NUCLEOSIDE PHOSPHORYLASE LACC1"/>
    <property type="match status" value="1"/>
</dbReference>
<evidence type="ECO:0000256" key="6">
    <source>
        <dbReference type="ARBA" id="ARBA00022801"/>
    </source>
</evidence>
<name>A0A347ZT48_9CHLR</name>
<evidence type="ECO:0000256" key="7">
    <source>
        <dbReference type="ARBA" id="ARBA00022833"/>
    </source>
</evidence>
<dbReference type="NCBIfam" id="TIGR00726">
    <property type="entry name" value="peptidoglycan editing factor PgeF"/>
    <property type="match status" value="1"/>
</dbReference>
<evidence type="ECO:0000256" key="10">
    <source>
        <dbReference type="ARBA" id="ARBA00049893"/>
    </source>
</evidence>
<dbReference type="OrthoDB" id="4279at2"/>
<dbReference type="GO" id="GO:0017061">
    <property type="term" value="F:S-methyl-5-thioadenosine phosphorylase activity"/>
    <property type="evidence" value="ECO:0007669"/>
    <property type="project" value="UniProtKB-EC"/>
</dbReference>
<keyword evidence="6" id="KW-0378">Hydrolase</keyword>
<dbReference type="GO" id="GO:0016787">
    <property type="term" value="F:hydrolase activity"/>
    <property type="evidence" value="ECO:0007669"/>
    <property type="project" value="UniProtKB-KW"/>
</dbReference>
<evidence type="ECO:0000256" key="4">
    <source>
        <dbReference type="ARBA" id="ARBA00022679"/>
    </source>
</evidence>
<dbReference type="Pfam" id="PF02578">
    <property type="entry name" value="Cu-oxidase_4"/>
    <property type="match status" value="1"/>
</dbReference>
<evidence type="ECO:0000256" key="8">
    <source>
        <dbReference type="ARBA" id="ARBA00047989"/>
    </source>
</evidence>
<comment type="catalytic activity">
    <reaction evidence="9">
        <text>adenosine + phosphate = alpha-D-ribose 1-phosphate + adenine</text>
        <dbReference type="Rhea" id="RHEA:27642"/>
        <dbReference type="ChEBI" id="CHEBI:16335"/>
        <dbReference type="ChEBI" id="CHEBI:16708"/>
        <dbReference type="ChEBI" id="CHEBI:43474"/>
        <dbReference type="ChEBI" id="CHEBI:57720"/>
        <dbReference type="EC" id="2.4.2.1"/>
    </reaction>
    <physiologicalReaction direction="left-to-right" evidence="9">
        <dbReference type="Rhea" id="RHEA:27643"/>
    </physiologicalReaction>
</comment>
<dbReference type="RefSeq" id="WP_116224095.1">
    <property type="nucleotide sequence ID" value="NZ_AP018437.1"/>
</dbReference>
<organism evidence="12 13">
    <name type="scientific">Pelolinea submarina</name>
    <dbReference type="NCBI Taxonomy" id="913107"/>
    <lineage>
        <taxon>Bacteria</taxon>
        <taxon>Bacillati</taxon>
        <taxon>Chloroflexota</taxon>
        <taxon>Anaerolineae</taxon>
        <taxon>Anaerolineales</taxon>
        <taxon>Anaerolineaceae</taxon>
        <taxon>Pelolinea</taxon>
    </lineage>
</organism>
<dbReference type="InterPro" id="IPR011324">
    <property type="entry name" value="Cytotoxic_necrot_fac-like_cat"/>
</dbReference>
<evidence type="ECO:0000313" key="12">
    <source>
        <dbReference type="EMBL" id="REG10945.1"/>
    </source>
</evidence>
<dbReference type="InterPro" id="IPR038371">
    <property type="entry name" value="Cu_polyphenol_OxRdtase_sf"/>
</dbReference>
<proteinExistence type="inferred from homology"/>
<dbReference type="PANTHER" id="PTHR30616">
    <property type="entry name" value="UNCHARACTERIZED PROTEIN YFIH"/>
    <property type="match status" value="1"/>
</dbReference>
<sequence>MAIHKKNSLTWYSADSLETAGVKHGFFMRRGGCSPQPWASLNLATSVGDSRENVIENRNRIADALGIACDSYYDVWQVHSAAVVQAQRPRRLDEKHVQADAIITDKKGVSILMLFADCVPMLFYDPIKQVVAGAHGGWQGTFKGVAVETVKAMQTSYGSEPGDILAVIGPSICAQHYEVGPEVVLAAETHFDSEDNVVLKKDGRTYVDLQLANQLFLERAGLRHIEQTRICTFANNEDWYSHRGENGKTGRFGAVITLGRDD</sequence>
<accession>A0A347ZT48</accession>
<protein>
    <recommendedName>
        <fullName evidence="11">Purine nucleoside phosphorylase</fullName>
    </recommendedName>
</protein>
<evidence type="ECO:0000313" key="13">
    <source>
        <dbReference type="Proteomes" id="UP000256388"/>
    </source>
</evidence>
<dbReference type="Proteomes" id="UP000256388">
    <property type="component" value="Unassembled WGS sequence"/>
</dbReference>
<evidence type="ECO:0000256" key="9">
    <source>
        <dbReference type="ARBA" id="ARBA00048968"/>
    </source>
</evidence>
<dbReference type="EMBL" id="QUMS01000001">
    <property type="protein sequence ID" value="REG10945.1"/>
    <property type="molecule type" value="Genomic_DNA"/>
</dbReference>
<comment type="caution">
    <text evidence="12">The sequence shown here is derived from an EMBL/GenBank/DDBJ whole genome shotgun (WGS) entry which is preliminary data.</text>
</comment>
<dbReference type="CDD" id="cd16833">
    <property type="entry name" value="YfiH"/>
    <property type="match status" value="1"/>
</dbReference>
<evidence type="ECO:0000256" key="11">
    <source>
        <dbReference type="RuleBase" id="RU361274"/>
    </source>
</evidence>
<reference evidence="12 13" key="1">
    <citation type="submission" date="2018-08" db="EMBL/GenBank/DDBJ databases">
        <title>Genomic Encyclopedia of Type Strains, Phase IV (KMG-IV): sequencing the most valuable type-strain genomes for metagenomic binning, comparative biology and taxonomic classification.</title>
        <authorList>
            <person name="Goeker M."/>
        </authorList>
    </citation>
    <scope>NUCLEOTIDE SEQUENCE [LARGE SCALE GENOMIC DNA]</scope>
    <source>
        <strain evidence="12 13">DSM 23923</strain>
    </source>
</reference>
<comment type="catalytic activity">
    <reaction evidence="8">
        <text>adenosine + H2O + H(+) = inosine + NH4(+)</text>
        <dbReference type="Rhea" id="RHEA:24408"/>
        <dbReference type="ChEBI" id="CHEBI:15377"/>
        <dbReference type="ChEBI" id="CHEBI:15378"/>
        <dbReference type="ChEBI" id="CHEBI:16335"/>
        <dbReference type="ChEBI" id="CHEBI:17596"/>
        <dbReference type="ChEBI" id="CHEBI:28938"/>
        <dbReference type="EC" id="3.5.4.4"/>
    </reaction>
    <physiologicalReaction direction="left-to-right" evidence="8">
        <dbReference type="Rhea" id="RHEA:24409"/>
    </physiologicalReaction>
</comment>
<dbReference type="SUPFAM" id="SSF64438">
    <property type="entry name" value="CNF1/YfiH-like putative cysteine hydrolases"/>
    <property type="match status" value="1"/>
</dbReference>
<comment type="catalytic activity">
    <reaction evidence="1">
        <text>inosine + phosphate = alpha-D-ribose 1-phosphate + hypoxanthine</text>
        <dbReference type="Rhea" id="RHEA:27646"/>
        <dbReference type="ChEBI" id="CHEBI:17368"/>
        <dbReference type="ChEBI" id="CHEBI:17596"/>
        <dbReference type="ChEBI" id="CHEBI:43474"/>
        <dbReference type="ChEBI" id="CHEBI:57720"/>
        <dbReference type="EC" id="2.4.2.1"/>
    </reaction>
    <physiologicalReaction direction="left-to-right" evidence="1">
        <dbReference type="Rhea" id="RHEA:27647"/>
    </physiologicalReaction>
</comment>
<dbReference type="AlphaFoldDB" id="A0A347ZT48"/>
<keyword evidence="5" id="KW-0479">Metal-binding</keyword>
<evidence type="ECO:0000256" key="5">
    <source>
        <dbReference type="ARBA" id="ARBA00022723"/>
    </source>
</evidence>
<keyword evidence="13" id="KW-1185">Reference proteome</keyword>
<gene>
    <name evidence="12" type="ORF">DFR64_0814</name>
</gene>
<evidence type="ECO:0000256" key="1">
    <source>
        <dbReference type="ARBA" id="ARBA00000553"/>
    </source>
</evidence>
<comment type="function">
    <text evidence="2">Purine nucleoside enzyme that catalyzes the phosphorolysis of adenosine and inosine nucleosides, yielding D-ribose 1-phosphate and the respective free bases, adenine and hypoxanthine. Also catalyzes the phosphorolysis of S-methyl-5'-thioadenosine into adenine and S-methyl-5-thio-alpha-D-ribose 1-phosphate. Also has adenosine deaminase activity.</text>
</comment>
<keyword evidence="4" id="KW-0808">Transferase</keyword>